<accession>A0A150WP64</accession>
<dbReference type="InterPro" id="IPR036390">
    <property type="entry name" value="WH_DNA-bd_sf"/>
</dbReference>
<dbReference type="OrthoDB" id="5290839at2"/>
<gene>
    <name evidence="2" type="ORF">AZI86_04340</name>
</gene>
<feature type="domain" description="DUF4423" evidence="1">
    <location>
        <begin position="114"/>
        <end position="269"/>
    </location>
</feature>
<dbReference type="RefSeq" id="WP_061833857.1">
    <property type="nucleotide sequence ID" value="NZ_LUKE01000001.1"/>
</dbReference>
<dbReference type="Proteomes" id="UP000075320">
    <property type="component" value="Unassembled WGS sequence"/>
</dbReference>
<evidence type="ECO:0000313" key="3">
    <source>
        <dbReference type="Proteomes" id="UP000075320"/>
    </source>
</evidence>
<dbReference type="NCBIfam" id="TIGR02147">
    <property type="entry name" value="Fsuc_second"/>
    <property type="match status" value="1"/>
</dbReference>
<reference evidence="2 3" key="1">
    <citation type="submission" date="2016-03" db="EMBL/GenBank/DDBJ databases">
        <authorList>
            <person name="Ploux O."/>
        </authorList>
    </citation>
    <scope>NUCLEOTIDE SEQUENCE [LARGE SCALE GENOMIC DNA]</scope>
    <source>
        <strain evidence="2 3">R0</strain>
    </source>
</reference>
<dbReference type="AlphaFoldDB" id="A0A150WP64"/>
<dbReference type="InterPro" id="IPR011873">
    <property type="entry name" value="CHP02147"/>
</dbReference>
<dbReference type="Pfam" id="PF14394">
    <property type="entry name" value="DUF4423"/>
    <property type="match status" value="1"/>
</dbReference>
<dbReference type="EMBL" id="LUKE01000001">
    <property type="protein sequence ID" value="KYG66291.1"/>
    <property type="molecule type" value="Genomic_DNA"/>
</dbReference>
<protein>
    <recommendedName>
        <fullName evidence="1">DUF4423 domain-containing protein</fullName>
    </recommendedName>
</protein>
<sequence>MTKKTVFDFNSYKAYLKAFFEQPGNPVGIRSRFAQAIESQSSFISQVLTGKAELSLDQAYRASQFLEHTTDEADYFLILVQLHRSTGANYKKFLEDKIQKMRQERVRLKNRVNTNREISTEARAQYYSSWIYTAIHIAASLKDMNSARDIADYLGLKLEVVHEALHFLESEGLVHVEAGTVKMGQTHIHLPSDSVLVRTHHANWRARAIQSLEKSLQKDLHYSVVYSLSRKDAEIIKRKIADLIQENLKVVAPSEEEVLFANVIDFFEVSKD</sequence>
<dbReference type="InterPro" id="IPR025537">
    <property type="entry name" value="DUF4423"/>
</dbReference>
<name>A0A150WP64_BDEBC</name>
<comment type="caution">
    <text evidence="2">The sequence shown here is derived from an EMBL/GenBank/DDBJ whole genome shotgun (WGS) entry which is preliminary data.</text>
</comment>
<proteinExistence type="predicted"/>
<organism evidence="2 3">
    <name type="scientific">Bdellovibrio bacteriovorus</name>
    <dbReference type="NCBI Taxonomy" id="959"/>
    <lineage>
        <taxon>Bacteria</taxon>
        <taxon>Pseudomonadati</taxon>
        <taxon>Bdellovibrionota</taxon>
        <taxon>Bdellovibrionia</taxon>
        <taxon>Bdellovibrionales</taxon>
        <taxon>Pseudobdellovibrionaceae</taxon>
        <taxon>Bdellovibrio</taxon>
    </lineage>
</organism>
<keyword evidence="3" id="KW-1185">Reference proteome</keyword>
<evidence type="ECO:0000259" key="1">
    <source>
        <dbReference type="Pfam" id="PF14394"/>
    </source>
</evidence>
<dbReference type="SUPFAM" id="SSF46785">
    <property type="entry name" value="Winged helix' DNA-binding domain"/>
    <property type="match status" value="1"/>
</dbReference>
<evidence type="ECO:0000313" key="2">
    <source>
        <dbReference type="EMBL" id="KYG66291.1"/>
    </source>
</evidence>